<dbReference type="PROSITE" id="PS50109">
    <property type="entry name" value="HIS_KIN"/>
    <property type="match status" value="1"/>
</dbReference>
<evidence type="ECO:0000313" key="13">
    <source>
        <dbReference type="EMBL" id="HED09413.1"/>
    </source>
</evidence>
<keyword evidence="4" id="KW-0808">Transferase</keyword>
<keyword evidence="11" id="KW-0812">Transmembrane</keyword>
<dbReference type="PANTHER" id="PTHR43065">
    <property type="entry name" value="SENSOR HISTIDINE KINASE"/>
    <property type="match status" value="1"/>
</dbReference>
<evidence type="ECO:0000256" key="11">
    <source>
        <dbReference type="SAM" id="Phobius"/>
    </source>
</evidence>
<evidence type="ECO:0000256" key="2">
    <source>
        <dbReference type="ARBA" id="ARBA00012438"/>
    </source>
</evidence>
<organism evidence="13">
    <name type="scientific">Caldithrix abyssi</name>
    <dbReference type="NCBI Taxonomy" id="187145"/>
    <lineage>
        <taxon>Bacteria</taxon>
        <taxon>Pseudomonadati</taxon>
        <taxon>Calditrichota</taxon>
        <taxon>Calditrichia</taxon>
        <taxon>Calditrichales</taxon>
        <taxon>Calditrichaceae</taxon>
        <taxon>Caldithrix</taxon>
    </lineage>
</organism>
<evidence type="ECO:0000256" key="7">
    <source>
        <dbReference type="ARBA" id="ARBA00022777"/>
    </source>
</evidence>
<keyword evidence="7" id="KW-0418">Kinase</keyword>
<dbReference type="CDD" id="cd00082">
    <property type="entry name" value="HisKA"/>
    <property type="match status" value="1"/>
</dbReference>
<comment type="catalytic activity">
    <reaction evidence="1">
        <text>ATP + protein L-histidine = ADP + protein N-phospho-L-histidine.</text>
        <dbReference type="EC" id="2.7.13.3"/>
    </reaction>
</comment>
<keyword evidence="3" id="KW-0597">Phosphoprotein</keyword>
<dbReference type="Pfam" id="PF07593">
    <property type="entry name" value="UnbV_ASPIC"/>
    <property type="match status" value="1"/>
</dbReference>
<keyword evidence="10" id="KW-0175">Coiled coil</keyword>
<dbReference type="EC" id="2.7.13.3" evidence="2"/>
<dbReference type="EMBL" id="DRLD01000054">
    <property type="protein sequence ID" value="HED09413.1"/>
    <property type="molecule type" value="Genomic_DNA"/>
</dbReference>
<dbReference type="SMART" id="SM00388">
    <property type="entry name" value="HisKA"/>
    <property type="match status" value="1"/>
</dbReference>
<keyword evidence="6" id="KW-0547">Nucleotide-binding</keyword>
<evidence type="ECO:0000256" key="4">
    <source>
        <dbReference type="ARBA" id="ARBA00022679"/>
    </source>
</evidence>
<dbReference type="PRINTS" id="PR00344">
    <property type="entry name" value="BCTRLSENSOR"/>
</dbReference>
<reference evidence="13" key="1">
    <citation type="journal article" date="2020" name="mSystems">
        <title>Genome- and Community-Level Interaction Insights into Carbon Utilization and Element Cycling Functions of Hydrothermarchaeota in Hydrothermal Sediment.</title>
        <authorList>
            <person name="Zhou Z."/>
            <person name="Liu Y."/>
            <person name="Xu W."/>
            <person name="Pan J."/>
            <person name="Luo Z.H."/>
            <person name="Li M."/>
        </authorList>
    </citation>
    <scope>NUCLEOTIDE SEQUENCE [LARGE SCALE GENOMIC DNA]</scope>
    <source>
        <strain evidence="13">HyVt-456</strain>
    </source>
</reference>
<evidence type="ECO:0000256" key="10">
    <source>
        <dbReference type="SAM" id="Coils"/>
    </source>
</evidence>
<dbReference type="SMART" id="SM00387">
    <property type="entry name" value="HATPase_c"/>
    <property type="match status" value="1"/>
</dbReference>
<dbReference type="Gene3D" id="1.10.287.130">
    <property type="match status" value="1"/>
</dbReference>
<dbReference type="Pfam" id="PF13517">
    <property type="entry name" value="FG-GAP_3"/>
    <property type="match status" value="3"/>
</dbReference>
<dbReference type="InterPro" id="IPR005467">
    <property type="entry name" value="His_kinase_dom"/>
</dbReference>
<dbReference type="InterPro" id="IPR013517">
    <property type="entry name" value="FG-GAP"/>
</dbReference>
<keyword evidence="8" id="KW-0067">ATP-binding</keyword>
<dbReference type="SUPFAM" id="SSF47384">
    <property type="entry name" value="Homodimeric domain of signal transducing histidine kinase"/>
    <property type="match status" value="1"/>
</dbReference>
<keyword evidence="5" id="KW-0732">Signal</keyword>
<feature type="transmembrane region" description="Helical" evidence="11">
    <location>
        <begin position="506"/>
        <end position="524"/>
    </location>
</feature>
<dbReference type="Gene3D" id="3.30.565.10">
    <property type="entry name" value="Histidine kinase-like ATPase, C-terminal domain"/>
    <property type="match status" value="1"/>
</dbReference>
<dbReference type="InterPro" id="IPR036097">
    <property type="entry name" value="HisK_dim/P_sf"/>
</dbReference>
<dbReference type="GO" id="GO:0000155">
    <property type="term" value="F:phosphorelay sensor kinase activity"/>
    <property type="evidence" value="ECO:0007669"/>
    <property type="project" value="InterPro"/>
</dbReference>
<dbReference type="InterPro" id="IPR003594">
    <property type="entry name" value="HATPase_dom"/>
</dbReference>
<dbReference type="InterPro" id="IPR003661">
    <property type="entry name" value="HisK_dim/P_dom"/>
</dbReference>
<dbReference type="InterPro" id="IPR011519">
    <property type="entry name" value="UnbV_ASPIC"/>
</dbReference>
<dbReference type="InterPro" id="IPR028994">
    <property type="entry name" value="Integrin_alpha_N"/>
</dbReference>
<dbReference type="SUPFAM" id="SSF69318">
    <property type="entry name" value="Integrin alpha N-terminal domain"/>
    <property type="match status" value="1"/>
</dbReference>
<evidence type="ECO:0000256" key="3">
    <source>
        <dbReference type="ARBA" id="ARBA00022553"/>
    </source>
</evidence>
<name>A0A7V1LK04_CALAY</name>
<gene>
    <name evidence="13" type="ORF">ENJ10_01870</name>
</gene>
<dbReference type="Pfam" id="PF02518">
    <property type="entry name" value="HATPase_c"/>
    <property type="match status" value="1"/>
</dbReference>
<keyword evidence="11" id="KW-1133">Transmembrane helix</keyword>
<feature type="coiled-coil region" evidence="10">
    <location>
        <begin position="746"/>
        <end position="787"/>
    </location>
</feature>
<dbReference type="GO" id="GO:0005524">
    <property type="term" value="F:ATP binding"/>
    <property type="evidence" value="ECO:0007669"/>
    <property type="project" value="UniProtKB-KW"/>
</dbReference>
<dbReference type="InterPro" id="IPR004358">
    <property type="entry name" value="Sig_transdc_His_kin-like_C"/>
</dbReference>
<proteinExistence type="predicted"/>
<evidence type="ECO:0000256" key="6">
    <source>
        <dbReference type="ARBA" id="ARBA00022741"/>
    </source>
</evidence>
<sequence>MRLFIIALFLFVFTGTAMAKEPFNMLRSSQITGLIPDIDDAYGVIFRDVNNDGHPDIYLVCFRNLNRLLINNGGLLPFVDRTIRSGTGGNLMSSGNRNLELGVSVADYDNDGWPDIFLAGWGKSQRLFHNLGDVRFENVTERLNLFGIADANQGLWLDANNDGYLDIYISDEHQANRLFINQKDGTFSERIWARDFVDNAVSQGVAAADIDGDGDTDLYVSNWFEPDYMLINDGNGLFKPLHLNLPTLADSVSTNSATFADFDNDADLDLVVAGNNGFIYYYENMSRDSLVLFKVHDDLPFARPGGRVFGVLAADFNNDGYLDVFITTKGKNRLYLNSAGGFIADYDSDDMDRYSTGAAVADLDNDGDLDLLVANKDENSQFYLNPSAQNNSVRIRLQGVRSNRDAIGARVFLYSSSDSGRTLLGFREVSAGNGYLSGSTEWVFFGMAGRDTAYVDIIFPGGKKIAGEQVLAGRGYQFMEDGWPVLMMVSALRISRQALSHPQFKLNLFLFLFLMALVSLYLILGIKRYEWSSGTIAWQLFLWLLFMYGLFFLFRETALSRLLYISLGASAIAALVSVLFSEHFMRLRRRHARFREKIHNLADRLLQYHEARDLFREIGSTLQSHPDIKGVSFLKMKREDGYALFTNSEEAAVLAREPLEQLDEQNRLIRKSKSSGHAEWFLPLRQDGVQEDYLYMLMENSGNHLNQEDIKLIQNLLSQVAIALDNIRYVKETAVLVEELTRAKVEKEYVEQLRVSNQQLDQKNKELQRLFRELKEKESQLIHSEKMASLGHLVAGISHELNNPISFIYANMKIVGEYLDELEESLRKVGDGERRREMLEVISELRSIVTDSSRGSLAVKEIVQDLKSFSRLDQAELKEIHPSELIETCLKMLKTQIGDTVRVETDLAFDEPVMCNPGQLNQVLINLMSNAIQAMSQKGTLKIDTRRAGKNSFEIIVSDSGPGIPVEIRSKIFDPFFTTKEVDQGTGLGLSVSHNIIKKHGGTIYVEDGPLGGASFHIKLPVNGENDYV</sequence>
<evidence type="ECO:0000256" key="8">
    <source>
        <dbReference type="ARBA" id="ARBA00022840"/>
    </source>
</evidence>
<evidence type="ECO:0000256" key="5">
    <source>
        <dbReference type="ARBA" id="ARBA00022729"/>
    </source>
</evidence>
<keyword evidence="11" id="KW-0472">Membrane</keyword>
<protein>
    <recommendedName>
        <fullName evidence="2">histidine kinase</fullName>
        <ecNumber evidence="2">2.7.13.3</ecNumber>
    </recommendedName>
</protein>
<comment type="caution">
    <text evidence="13">The sequence shown here is derived from an EMBL/GenBank/DDBJ whole genome shotgun (WGS) entry which is preliminary data.</text>
</comment>
<dbReference type="AlphaFoldDB" id="A0A7V1LK04"/>
<feature type="transmembrane region" description="Helical" evidence="11">
    <location>
        <begin position="536"/>
        <end position="555"/>
    </location>
</feature>
<evidence type="ECO:0000259" key="12">
    <source>
        <dbReference type="PROSITE" id="PS50109"/>
    </source>
</evidence>
<feature type="domain" description="Histidine kinase" evidence="12">
    <location>
        <begin position="796"/>
        <end position="1024"/>
    </location>
</feature>
<accession>A0A7V1LK04</accession>
<dbReference type="Gene3D" id="2.130.10.130">
    <property type="entry name" value="Integrin alpha, N-terminal"/>
    <property type="match status" value="2"/>
</dbReference>
<evidence type="ECO:0000256" key="1">
    <source>
        <dbReference type="ARBA" id="ARBA00000085"/>
    </source>
</evidence>
<feature type="transmembrane region" description="Helical" evidence="11">
    <location>
        <begin position="561"/>
        <end position="580"/>
    </location>
</feature>
<evidence type="ECO:0000256" key="9">
    <source>
        <dbReference type="ARBA" id="ARBA00023012"/>
    </source>
</evidence>
<dbReference type="SUPFAM" id="SSF55874">
    <property type="entry name" value="ATPase domain of HSP90 chaperone/DNA topoisomerase II/histidine kinase"/>
    <property type="match status" value="1"/>
</dbReference>
<dbReference type="InterPro" id="IPR036890">
    <property type="entry name" value="HATPase_C_sf"/>
</dbReference>
<keyword evidence="9" id="KW-0902">Two-component regulatory system</keyword>
<dbReference type="PANTHER" id="PTHR43065:SF10">
    <property type="entry name" value="PEROXIDE STRESS-ACTIVATED HISTIDINE KINASE MAK3"/>
    <property type="match status" value="1"/>
</dbReference>
<dbReference type="Proteomes" id="UP000886005">
    <property type="component" value="Unassembled WGS sequence"/>
</dbReference>